<keyword evidence="2" id="KW-1185">Reference proteome</keyword>
<protein>
    <submittedName>
        <fullName evidence="1">Uncharacterized protein</fullName>
    </submittedName>
</protein>
<evidence type="ECO:0000313" key="1">
    <source>
        <dbReference type="EMBL" id="MCD1653745.1"/>
    </source>
</evidence>
<evidence type="ECO:0000313" key="2">
    <source>
        <dbReference type="Proteomes" id="UP001198163"/>
    </source>
</evidence>
<dbReference type="Proteomes" id="UP001198163">
    <property type="component" value="Unassembled WGS sequence"/>
</dbReference>
<dbReference type="InterPro" id="IPR010727">
    <property type="entry name" value="DUF1302"/>
</dbReference>
<proteinExistence type="predicted"/>
<accession>A0AAE3EGH7</accession>
<comment type="caution">
    <text evidence="1">The sequence shown here is derived from an EMBL/GenBank/DDBJ whole genome shotgun (WGS) entry which is preliminary data.</text>
</comment>
<reference evidence="1" key="1">
    <citation type="submission" date="2021-08" db="EMBL/GenBank/DDBJ databases">
        <title>Comparative analyses of Brucepasteria parasyntrophica and Teretinema zuelzerae.</title>
        <authorList>
            <person name="Song Y."/>
            <person name="Brune A."/>
        </authorList>
    </citation>
    <scope>NUCLEOTIDE SEQUENCE</scope>
    <source>
        <strain evidence="1">DSM 1903</strain>
    </source>
</reference>
<sequence>MRGCILKRRTLAFAVYLILTGAALLYSQGMEITGFGRSKLGAQTDNGALFINDHTLEAAFNWESDDAELHGLAAATSDGEGNSGFELKELYVHLYGNFLDLRVGKQQVIWGKADGMFITDLVSPKNLTDFLTRDISELRLSVTGAKADFFLGSHRLELVYLPIFTPTLLPASDSIWYAAKELPVVLTMEEASLPEPSLDNAEYFARYSWTGSIADIQLLGDGSGTTRLFRLYETGK</sequence>
<gene>
    <name evidence="1" type="ORF">K7J14_03410</name>
</gene>
<name>A0AAE3EGH7_9SPIR</name>
<dbReference type="Pfam" id="PF06980">
    <property type="entry name" value="DUF1302"/>
    <property type="match status" value="1"/>
</dbReference>
<dbReference type="EMBL" id="JAINWA010000001">
    <property type="protein sequence ID" value="MCD1653745.1"/>
    <property type="molecule type" value="Genomic_DNA"/>
</dbReference>
<organism evidence="1 2">
    <name type="scientific">Teretinema zuelzerae</name>
    <dbReference type="NCBI Taxonomy" id="156"/>
    <lineage>
        <taxon>Bacteria</taxon>
        <taxon>Pseudomonadati</taxon>
        <taxon>Spirochaetota</taxon>
        <taxon>Spirochaetia</taxon>
        <taxon>Spirochaetales</taxon>
        <taxon>Treponemataceae</taxon>
        <taxon>Teretinema</taxon>
    </lineage>
</organism>
<dbReference type="RefSeq" id="WP_230753128.1">
    <property type="nucleotide sequence ID" value="NZ_JAINWA010000001.1"/>
</dbReference>
<dbReference type="AlphaFoldDB" id="A0AAE3EGH7"/>